<dbReference type="InterPro" id="IPR029063">
    <property type="entry name" value="SAM-dependent_MTases_sf"/>
</dbReference>
<dbReference type="KEGG" id="mflg:ABS361_00730"/>
<organism evidence="2">
    <name type="scientific">Methyloraptor flagellatus</name>
    <dbReference type="NCBI Taxonomy" id="3162530"/>
    <lineage>
        <taxon>Bacteria</taxon>
        <taxon>Pseudomonadati</taxon>
        <taxon>Pseudomonadota</taxon>
        <taxon>Alphaproteobacteria</taxon>
        <taxon>Hyphomicrobiales</taxon>
        <taxon>Ancalomicrobiaceae</taxon>
        <taxon>Methyloraptor</taxon>
    </lineage>
</organism>
<name>A0AAU7X9Z1_9HYPH</name>
<evidence type="ECO:0000259" key="1">
    <source>
        <dbReference type="Pfam" id="PF08241"/>
    </source>
</evidence>
<dbReference type="CDD" id="cd02440">
    <property type="entry name" value="AdoMet_MTases"/>
    <property type="match status" value="1"/>
</dbReference>
<dbReference type="EMBL" id="CP158568">
    <property type="protein sequence ID" value="XBY44866.1"/>
    <property type="molecule type" value="Genomic_DNA"/>
</dbReference>
<dbReference type="AlphaFoldDB" id="A0AAU7X9Z1"/>
<dbReference type="GO" id="GO:0008757">
    <property type="term" value="F:S-adenosylmethionine-dependent methyltransferase activity"/>
    <property type="evidence" value="ECO:0007669"/>
    <property type="project" value="InterPro"/>
</dbReference>
<keyword evidence="2" id="KW-0489">Methyltransferase</keyword>
<accession>A0AAU7X9Z1</accession>
<dbReference type="InterPro" id="IPR013216">
    <property type="entry name" value="Methyltransf_11"/>
</dbReference>
<proteinExistence type="predicted"/>
<feature type="domain" description="Methyltransferase type 11" evidence="1">
    <location>
        <begin position="146"/>
        <end position="261"/>
    </location>
</feature>
<keyword evidence="2" id="KW-0808">Transferase</keyword>
<dbReference type="Pfam" id="PF08241">
    <property type="entry name" value="Methyltransf_11"/>
    <property type="match status" value="1"/>
</dbReference>
<dbReference type="EC" id="2.1.1.-" evidence="2"/>
<gene>
    <name evidence="2" type="ORF">ABS361_00730</name>
</gene>
<reference evidence="2" key="1">
    <citation type="submission" date="2024-06" db="EMBL/GenBank/DDBJ databases">
        <title>Methylostella associata gen. nov., sp. nov., a novel Ancalomicrobiaceae-affiliated facultatively methylotrophic bacteria that feed on methanotrophs of the genus Methylococcus.</title>
        <authorList>
            <person name="Saltykova V."/>
            <person name="Danilova O.V."/>
            <person name="Oshkin I.Y."/>
            <person name="Belova S.E."/>
            <person name="Pimenov N.V."/>
            <person name="Dedysh S.N."/>
        </authorList>
    </citation>
    <scope>NUCLEOTIDE SEQUENCE</scope>
    <source>
        <strain evidence="2">S20</strain>
    </source>
</reference>
<dbReference type="GO" id="GO:0032259">
    <property type="term" value="P:methylation"/>
    <property type="evidence" value="ECO:0007669"/>
    <property type="project" value="UniProtKB-KW"/>
</dbReference>
<sequence>MKDFLRNFWPIPAIKSDISKISDEITAVNSNISDLSKQLSAIQRNISEIDIRTNPAAAIGYNGDASNSVYLGFIGTERPISNAPAPIPFGSTVCQQVHFALDQYRFWVRAMKDRPKYLRKQWEFVYIAQALYERGLLAPGRKGLGFGVGREPLPALFASFGAEVVATDQSLEGAIRAGWINSNEHSTDLSALNDRGICTDRMFSELVKFAEADMNEISPAFDGGFDFCWSACSLEHLGSLDHGLNFIKNSVKTLKPGGIAIHTTEFNLSSNTDTIEHRDLSVYRRQDMERLIAELEAEGHQPEPFDWSLGDGFAEMVVDLPPYGRGEPHIRLRLGDFDCTSIGIIVKRGH</sequence>
<evidence type="ECO:0000313" key="2">
    <source>
        <dbReference type="EMBL" id="XBY44866.1"/>
    </source>
</evidence>
<dbReference type="Gene3D" id="3.40.50.150">
    <property type="entry name" value="Vaccinia Virus protein VP39"/>
    <property type="match status" value="1"/>
</dbReference>
<protein>
    <submittedName>
        <fullName evidence="2">Class I SAM-dependent methyltransferase</fullName>
        <ecNumber evidence="2">2.1.1.-</ecNumber>
    </submittedName>
</protein>
<dbReference type="RefSeq" id="WP_407049958.1">
    <property type="nucleotide sequence ID" value="NZ_CP158568.1"/>
</dbReference>
<dbReference type="SUPFAM" id="SSF53335">
    <property type="entry name" value="S-adenosyl-L-methionine-dependent methyltransferases"/>
    <property type="match status" value="1"/>
</dbReference>